<protein>
    <submittedName>
        <fullName evidence="1">Uncharacterized protein</fullName>
    </submittedName>
</protein>
<accession>A0A0A9CCD1</accession>
<reference evidence="1" key="2">
    <citation type="journal article" date="2015" name="Data Brief">
        <title>Shoot transcriptome of the giant reed, Arundo donax.</title>
        <authorList>
            <person name="Barrero R.A."/>
            <person name="Guerrero F.D."/>
            <person name="Moolhuijzen P."/>
            <person name="Goolsby J.A."/>
            <person name="Tidwell J."/>
            <person name="Bellgard S.E."/>
            <person name="Bellgard M.I."/>
        </authorList>
    </citation>
    <scope>NUCLEOTIDE SEQUENCE</scope>
    <source>
        <tissue evidence="1">Shoot tissue taken approximately 20 cm above the soil surface</tissue>
    </source>
</reference>
<organism evidence="1">
    <name type="scientific">Arundo donax</name>
    <name type="common">Giant reed</name>
    <name type="synonym">Donax arundinaceus</name>
    <dbReference type="NCBI Taxonomy" id="35708"/>
    <lineage>
        <taxon>Eukaryota</taxon>
        <taxon>Viridiplantae</taxon>
        <taxon>Streptophyta</taxon>
        <taxon>Embryophyta</taxon>
        <taxon>Tracheophyta</taxon>
        <taxon>Spermatophyta</taxon>
        <taxon>Magnoliopsida</taxon>
        <taxon>Liliopsida</taxon>
        <taxon>Poales</taxon>
        <taxon>Poaceae</taxon>
        <taxon>PACMAD clade</taxon>
        <taxon>Arundinoideae</taxon>
        <taxon>Arundineae</taxon>
        <taxon>Arundo</taxon>
    </lineage>
</organism>
<reference evidence="1" key="1">
    <citation type="submission" date="2014-09" db="EMBL/GenBank/DDBJ databases">
        <authorList>
            <person name="Magalhaes I.L.F."/>
            <person name="Oliveira U."/>
            <person name="Santos F.R."/>
            <person name="Vidigal T.H.D.A."/>
            <person name="Brescovit A.D."/>
            <person name="Santos A.J."/>
        </authorList>
    </citation>
    <scope>NUCLEOTIDE SEQUENCE</scope>
    <source>
        <tissue evidence="1">Shoot tissue taken approximately 20 cm above the soil surface</tissue>
    </source>
</reference>
<proteinExistence type="predicted"/>
<name>A0A0A9CCD1_ARUDO</name>
<sequence length="14" mass="1577">MTGLWFSAPLVLLE</sequence>
<dbReference type="EMBL" id="GBRH01226840">
    <property type="protein sequence ID" value="JAD71055.1"/>
    <property type="molecule type" value="Transcribed_RNA"/>
</dbReference>
<evidence type="ECO:0000313" key="1">
    <source>
        <dbReference type="EMBL" id="JAD71055.1"/>
    </source>
</evidence>